<evidence type="ECO:0000256" key="4">
    <source>
        <dbReference type="ARBA" id="ARBA00022679"/>
    </source>
</evidence>
<evidence type="ECO:0000256" key="8">
    <source>
        <dbReference type="ARBA" id="ARBA00038181"/>
    </source>
</evidence>
<dbReference type="Pfam" id="PF00069">
    <property type="entry name" value="Pkinase"/>
    <property type="match status" value="2"/>
</dbReference>
<evidence type="ECO:0000313" key="15">
    <source>
        <dbReference type="Proteomes" id="UP000269221"/>
    </source>
</evidence>
<comment type="caution">
    <text evidence="14">The sequence shown here is derived from an EMBL/GenBank/DDBJ whole genome shotgun (WGS) entry which is preliminary data.</text>
</comment>
<evidence type="ECO:0000256" key="6">
    <source>
        <dbReference type="ARBA" id="ARBA00022777"/>
    </source>
</evidence>
<dbReference type="PROSITE" id="PS00107">
    <property type="entry name" value="PROTEIN_KINASE_ATP"/>
    <property type="match status" value="1"/>
</dbReference>
<name>A0A3M0JE06_HIRRU</name>
<dbReference type="SUPFAM" id="SSF117281">
    <property type="entry name" value="Kelch motif"/>
    <property type="match status" value="1"/>
</dbReference>
<dbReference type="InterPro" id="IPR008271">
    <property type="entry name" value="Ser/Thr_kinase_AS"/>
</dbReference>
<dbReference type="GO" id="GO:0050321">
    <property type="term" value="F:tau-protein kinase activity"/>
    <property type="evidence" value="ECO:0007669"/>
    <property type="project" value="TreeGrafter"/>
</dbReference>
<evidence type="ECO:0000256" key="1">
    <source>
        <dbReference type="ARBA" id="ARBA00012513"/>
    </source>
</evidence>
<dbReference type="AlphaFoldDB" id="A0A3M0JE06"/>
<dbReference type="EC" id="2.7.11.1" evidence="1"/>
<dbReference type="InterPro" id="IPR015915">
    <property type="entry name" value="Kelch-typ_b-propeller"/>
</dbReference>
<dbReference type="InterPro" id="IPR006652">
    <property type="entry name" value="Kelch_1"/>
</dbReference>
<evidence type="ECO:0000256" key="12">
    <source>
        <dbReference type="SAM" id="MobiDB-lite"/>
    </source>
</evidence>
<feature type="region of interest" description="Disordered" evidence="12">
    <location>
        <begin position="621"/>
        <end position="901"/>
    </location>
</feature>
<sequence>MDVPSSKEFQWRSLAPLPSRRVYPALVEAGGQVFAVGGCDDNGVPVDSFEVYCPEADRWAPLPAMPTARAGVAVTALGKRIVVIGGVGADQLPLKAVEVYNTDEGRWRKRSSLREAAMGISKKQAVKRHHHKHNLKHRYEFLETLGKGTYGKVKKARERSGKLVAIKSIRKDKIKDEQDLVHIRREIEIMSSLNHPHIIAVHEETSLGAVGAGGEVTGLCRRCHLPLGGGVPQGAARLVTELAVAELAVAELAVTVLAVTEMVVSVLVVTEMVVTELVVAEMVVTELAVTELAVTEMVGGRAGGDRAGGGRDGGDSAAVVAEMVVTELAVTELAVTEMVVTELEVAEMVVAEMVVAEMAVAEMVVAETLWVPFNPFRCPAVFENSSKIVIVMEYASKGDLYDYISERQRLSEHEARHFFRQVVSAVYYCHKNGIVHRDLKLENILLDANGNVKIADFGLSNVFQQDKLLQTFCGSPLYASPEIINGRPYRGPEVDSWSLGVLLYILVHGTMPFDGHDHKTLVKQITSGDYREPTKLSDACGLIRWMLMVNPERRATIEDIATHWWVNWGYRSPLGEQELLRESDSALATVAEWLRRSSRPLLENGSKVRCFLKQHIPGVAPERQRSLKKSKKENDVSHGLQEVPAGPENPSKSILKRPKGILKKRNSCEQKAPGPGPPPPGEDGEGVPGGLSRVLPSGAAPPALPKKGILKKPSARESGYYSSLECSESGDALDAGGSDLDGAVFAEPPSPRPEGLPARRKGILKHNGKFSSGGSEPGDSSGRDFGAFGEASLPRGPRARPASAASEDSILSTESFDRLELPARRAPGSAAMRGCASAESLLRPGQEEEEEREEREEGRRPRRWTVTHCRGPWAESGAAPAGRGGGAQLHRRALAAGGTPS</sequence>
<keyword evidence="2" id="KW-0880">Kelch repeat</keyword>
<dbReference type="Pfam" id="PF01344">
    <property type="entry name" value="Kelch_1"/>
    <property type="match status" value="2"/>
</dbReference>
<feature type="compositionally biased region" description="Low complexity" evidence="12">
    <location>
        <begin position="791"/>
        <end position="806"/>
    </location>
</feature>
<dbReference type="Gene3D" id="3.30.200.20">
    <property type="entry name" value="Phosphorylase Kinase, domain 1"/>
    <property type="match status" value="1"/>
</dbReference>
<dbReference type="EMBL" id="QRBI01000149">
    <property type="protein sequence ID" value="RMB99255.1"/>
    <property type="molecule type" value="Genomic_DNA"/>
</dbReference>
<dbReference type="GO" id="GO:0000226">
    <property type="term" value="P:microtubule cytoskeleton organization"/>
    <property type="evidence" value="ECO:0007669"/>
    <property type="project" value="TreeGrafter"/>
</dbReference>
<dbReference type="STRING" id="333673.A0A3M0JE06"/>
<dbReference type="GO" id="GO:0005737">
    <property type="term" value="C:cytoplasm"/>
    <property type="evidence" value="ECO:0007669"/>
    <property type="project" value="TreeGrafter"/>
</dbReference>
<dbReference type="PROSITE" id="PS00108">
    <property type="entry name" value="PROTEIN_KINASE_ST"/>
    <property type="match status" value="1"/>
</dbReference>
<evidence type="ECO:0000256" key="5">
    <source>
        <dbReference type="ARBA" id="ARBA00022741"/>
    </source>
</evidence>
<proteinExistence type="inferred from homology"/>
<comment type="catalytic activity">
    <reaction evidence="10">
        <text>L-seryl-[protein] + ATP = O-phospho-L-seryl-[protein] + ADP + H(+)</text>
        <dbReference type="Rhea" id="RHEA:17989"/>
        <dbReference type="Rhea" id="RHEA-COMP:9863"/>
        <dbReference type="Rhea" id="RHEA-COMP:11604"/>
        <dbReference type="ChEBI" id="CHEBI:15378"/>
        <dbReference type="ChEBI" id="CHEBI:29999"/>
        <dbReference type="ChEBI" id="CHEBI:30616"/>
        <dbReference type="ChEBI" id="CHEBI:83421"/>
        <dbReference type="ChEBI" id="CHEBI:456216"/>
        <dbReference type="EC" id="2.7.11.1"/>
    </reaction>
</comment>
<dbReference type="InterPro" id="IPR017441">
    <property type="entry name" value="Protein_kinase_ATP_BS"/>
</dbReference>
<keyword evidence="6" id="KW-0418">Kinase</keyword>
<dbReference type="SUPFAM" id="SSF56112">
    <property type="entry name" value="Protein kinase-like (PK-like)"/>
    <property type="match status" value="1"/>
</dbReference>
<organism evidence="14 15">
    <name type="scientific">Hirundo rustica rustica</name>
    <dbReference type="NCBI Taxonomy" id="333673"/>
    <lineage>
        <taxon>Eukaryota</taxon>
        <taxon>Metazoa</taxon>
        <taxon>Chordata</taxon>
        <taxon>Craniata</taxon>
        <taxon>Vertebrata</taxon>
        <taxon>Euteleostomi</taxon>
        <taxon>Archelosauria</taxon>
        <taxon>Archosauria</taxon>
        <taxon>Dinosauria</taxon>
        <taxon>Saurischia</taxon>
        <taxon>Theropoda</taxon>
        <taxon>Coelurosauria</taxon>
        <taxon>Aves</taxon>
        <taxon>Neognathae</taxon>
        <taxon>Neoaves</taxon>
        <taxon>Telluraves</taxon>
        <taxon>Australaves</taxon>
        <taxon>Passeriformes</taxon>
        <taxon>Sylvioidea</taxon>
        <taxon>Hirundinidae</taxon>
        <taxon>Hirundo</taxon>
    </lineage>
</organism>
<feature type="binding site" evidence="11">
    <location>
        <position position="171"/>
    </location>
    <ligand>
        <name>ATP</name>
        <dbReference type="ChEBI" id="CHEBI:30616"/>
    </ligand>
</feature>
<dbReference type="SMART" id="SM00612">
    <property type="entry name" value="Kelch"/>
    <property type="match status" value="2"/>
</dbReference>
<evidence type="ECO:0000256" key="9">
    <source>
        <dbReference type="ARBA" id="ARBA00047899"/>
    </source>
</evidence>
<evidence type="ECO:0000256" key="2">
    <source>
        <dbReference type="ARBA" id="ARBA00022441"/>
    </source>
</evidence>
<dbReference type="InterPro" id="IPR000719">
    <property type="entry name" value="Prot_kinase_dom"/>
</dbReference>
<dbReference type="GO" id="GO:0005524">
    <property type="term" value="F:ATP binding"/>
    <property type="evidence" value="ECO:0007669"/>
    <property type="project" value="UniProtKB-UniRule"/>
</dbReference>
<evidence type="ECO:0000313" key="14">
    <source>
        <dbReference type="EMBL" id="RMB99255.1"/>
    </source>
</evidence>
<dbReference type="SMART" id="SM00220">
    <property type="entry name" value="S_TKc"/>
    <property type="match status" value="1"/>
</dbReference>
<evidence type="ECO:0000256" key="3">
    <source>
        <dbReference type="ARBA" id="ARBA00022527"/>
    </source>
</evidence>
<keyword evidence="15" id="KW-1185">Reference proteome</keyword>
<feature type="compositionally biased region" description="Basic residues" evidence="12">
    <location>
        <begin position="654"/>
        <end position="665"/>
    </location>
</feature>
<keyword evidence="3" id="KW-0723">Serine/threonine-protein kinase</keyword>
<keyword evidence="7 11" id="KW-0067">ATP-binding</keyword>
<feature type="domain" description="Protein kinase" evidence="13">
    <location>
        <begin position="139"/>
        <end position="566"/>
    </location>
</feature>
<evidence type="ECO:0000256" key="10">
    <source>
        <dbReference type="ARBA" id="ARBA00048679"/>
    </source>
</evidence>
<protein>
    <recommendedName>
        <fullName evidence="1">non-specific serine/threonine protein kinase</fullName>
        <ecNumber evidence="1">2.7.11.1</ecNumber>
    </recommendedName>
</protein>
<dbReference type="PANTHER" id="PTHR24346">
    <property type="entry name" value="MAP/MICROTUBULE AFFINITY-REGULATING KINASE"/>
    <property type="match status" value="1"/>
</dbReference>
<feature type="compositionally biased region" description="Low complexity" evidence="12">
    <location>
        <begin position="729"/>
        <end position="743"/>
    </location>
</feature>
<dbReference type="Gene3D" id="1.10.510.10">
    <property type="entry name" value="Transferase(Phosphotransferase) domain 1"/>
    <property type="match status" value="1"/>
</dbReference>
<dbReference type="OrthoDB" id="193931at2759"/>
<comment type="catalytic activity">
    <reaction evidence="9">
        <text>L-threonyl-[protein] + ATP = O-phospho-L-threonyl-[protein] + ADP + H(+)</text>
        <dbReference type="Rhea" id="RHEA:46608"/>
        <dbReference type="Rhea" id="RHEA-COMP:11060"/>
        <dbReference type="Rhea" id="RHEA-COMP:11605"/>
        <dbReference type="ChEBI" id="CHEBI:15378"/>
        <dbReference type="ChEBI" id="CHEBI:30013"/>
        <dbReference type="ChEBI" id="CHEBI:30616"/>
        <dbReference type="ChEBI" id="CHEBI:61977"/>
        <dbReference type="ChEBI" id="CHEBI:456216"/>
        <dbReference type="EC" id="2.7.11.1"/>
    </reaction>
</comment>
<dbReference type="Proteomes" id="UP000269221">
    <property type="component" value="Unassembled WGS sequence"/>
</dbReference>
<evidence type="ECO:0000259" key="13">
    <source>
        <dbReference type="PROSITE" id="PS50011"/>
    </source>
</evidence>
<dbReference type="PANTHER" id="PTHR24346:SF93">
    <property type="entry name" value="NUAK FAMILY SNF1-LIKE KINASE 1"/>
    <property type="match status" value="1"/>
</dbReference>
<dbReference type="Gene3D" id="2.120.10.80">
    <property type="entry name" value="Kelch-type beta propeller"/>
    <property type="match status" value="1"/>
</dbReference>
<dbReference type="FunFam" id="1.10.510.10:FF:000002">
    <property type="entry name" value="Non-specific serine/threonine protein kinase"/>
    <property type="match status" value="1"/>
</dbReference>
<evidence type="ECO:0000256" key="7">
    <source>
        <dbReference type="ARBA" id="ARBA00022840"/>
    </source>
</evidence>
<reference evidence="14 15" key="1">
    <citation type="submission" date="2018-07" db="EMBL/GenBank/DDBJ databases">
        <title>A high quality draft genome assembly of the barn swallow (H. rustica rustica).</title>
        <authorList>
            <person name="Formenti G."/>
            <person name="Chiara M."/>
            <person name="Poveda L."/>
            <person name="Francoijs K.-J."/>
            <person name="Bonisoli-Alquati A."/>
            <person name="Canova L."/>
            <person name="Gianfranceschi L."/>
            <person name="Horner D.S."/>
            <person name="Saino N."/>
        </authorList>
    </citation>
    <scope>NUCLEOTIDE SEQUENCE [LARGE SCALE GENOMIC DNA]</scope>
    <source>
        <strain evidence="14">Chelidonia</strain>
        <tissue evidence="14">Blood</tissue>
    </source>
</reference>
<dbReference type="InterPro" id="IPR011009">
    <property type="entry name" value="Kinase-like_dom_sf"/>
</dbReference>
<accession>A0A3M0JE06</accession>
<dbReference type="GO" id="GO:0035556">
    <property type="term" value="P:intracellular signal transduction"/>
    <property type="evidence" value="ECO:0007669"/>
    <property type="project" value="TreeGrafter"/>
</dbReference>
<dbReference type="PROSITE" id="PS50011">
    <property type="entry name" value="PROTEIN_KINASE_DOM"/>
    <property type="match status" value="1"/>
</dbReference>
<evidence type="ECO:0000256" key="11">
    <source>
        <dbReference type="PROSITE-ProRule" id="PRU10141"/>
    </source>
</evidence>
<keyword evidence="5 11" id="KW-0547">Nucleotide-binding</keyword>
<comment type="similarity">
    <text evidence="8">Belongs to the protein kinase superfamily. CAMK Ser/Thr protein kinase family. Smok subfamily.</text>
</comment>
<keyword evidence="4" id="KW-0808">Transferase</keyword>
<feature type="compositionally biased region" description="Basic residues" evidence="12">
    <location>
        <begin position="758"/>
        <end position="768"/>
    </location>
</feature>
<gene>
    <name evidence="14" type="ORF">DUI87_23988</name>
</gene>